<accession>A0A133ZZ00</accession>
<dbReference type="Gene3D" id="2.30.110.10">
    <property type="entry name" value="Electron Transport, Fmn-binding Protein, Chain A"/>
    <property type="match status" value="1"/>
</dbReference>
<dbReference type="PANTHER" id="PTHR34071:SF2">
    <property type="entry name" value="FLAVIN-NUCLEOTIDE-BINDING PROTEIN"/>
    <property type="match status" value="1"/>
</dbReference>
<protein>
    <submittedName>
        <fullName evidence="1">Putative 5-nitroimidazole resistance protein NimA</fullName>
    </submittedName>
</protein>
<name>A0A133ZZ00_9FIRM</name>
<evidence type="ECO:0000313" key="1">
    <source>
        <dbReference type="EMBL" id="KXB60662.1"/>
    </source>
</evidence>
<keyword evidence="2" id="KW-1185">Reference proteome</keyword>
<evidence type="ECO:0000313" key="2">
    <source>
        <dbReference type="Proteomes" id="UP000070394"/>
    </source>
</evidence>
<sequence>MKQNGDKMEFRAMRRFKQQLSEDECVEILKSAPRGVIAMNGENGYPYAVTINQYFDETDGKIYFHGALQGLKVDLLEKDNKVCFTTTDEGHIEEGDWANTFKSVVCLGHVEEVNDVEKIYDRLRRLAKGFYPSEESIEKEIEKAGSRVKMYVINIDHMTGKLVHEK</sequence>
<dbReference type="PANTHER" id="PTHR34071">
    <property type="entry name" value="5-NITROIMIDAZOLE ANTIBIOTICS RESISTANCE PROTEIN, NIMA-FAMILY-RELATED PROTEIN-RELATED"/>
    <property type="match status" value="1"/>
</dbReference>
<reference evidence="2" key="1">
    <citation type="submission" date="2016-01" db="EMBL/GenBank/DDBJ databases">
        <authorList>
            <person name="Mitreva M."/>
            <person name="Pepin K.H."/>
            <person name="Mihindukulasuriya K.A."/>
            <person name="Fulton R."/>
            <person name="Fronick C."/>
            <person name="O'Laughlin M."/>
            <person name="Miner T."/>
            <person name="Herter B."/>
            <person name="Rosa B.A."/>
            <person name="Cordes M."/>
            <person name="Tomlinson C."/>
            <person name="Wollam A."/>
            <person name="Palsikar V.B."/>
            <person name="Mardis E.R."/>
            <person name="Wilson R.K."/>
        </authorList>
    </citation>
    <scope>NUCLEOTIDE SEQUENCE [LARGE SCALE GENOMIC DNA]</scope>
    <source>
        <strain evidence="2">DNF00896</strain>
    </source>
</reference>
<dbReference type="SUPFAM" id="SSF50475">
    <property type="entry name" value="FMN-binding split barrel"/>
    <property type="match status" value="1"/>
</dbReference>
<dbReference type="Proteomes" id="UP000070394">
    <property type="component" value="Unassembled WGS sequence"/>
</dbReference>
<dbReference type="InterPro" id="IPR024747">
    <property type="entry name" value="Pyridox_Oxase-rel"/>
</dbReference>
<gene>
    <name evidence="1" type="ORF">HMPREF1866_00443</name>
</gene>
<comment type="caution">
    <text evidence="1">The sequence shown here is derived from an EMBL/GenBank/DDBJ whole genome shotgun (WGS) entry which is preliminary data.</text>
</comment>
<dbReference type="STRING" id="467210.HMPREF1866_00443"/>
<dbReference type="EMBL" id="LSDA01000011">
    <property type="protein sequence ID" value="KXB60662.1"/>
    <property type="molecule type" value="Genomic_DNA"/>
</dbReference>
<dbReference type="Pfam" id="PF12900">
    <property type="entry name" value="Pyridox_ox_2"/>
    <property type="match status" value="1"/>
</dbReference>
<dbReference type="InterPro" id="IPR012349">
    <property type="entry name" value="Split_barrel_FMN-bd"/>
</dbReference>
<dbReference type="AlphaFoldDB" id="A0A133ZZ00"/>
<dbReference type="PATRIC" id="fig|467210.3.peg.438"/>
<proteinExistence type="predicted"/>
<organism evidence="1 2">
    <name type="scientific">Lachnoanaerobaculum saburreum</name>
    <dbReference type="NCBI Taxonomy" id="467210"/>
    <lineage>
        <taxon>Bacteria</taxon>
        <taxon>Bacillati</taxon>
        <taxon>Bacillota</taxon>
        <taxon>Clostridia</taxon>
        <taxon>Lachnospirales</taxon>
        <taxon>Lachnospiraceae</taxon>
        <taxon>Lachnoanaerobaculum</taxon>
    </lineage>
</organism>